<protein>
    <submittedName>
        <fullName evidence="2">Uncharacterized protein</fullName>
    </submittedName>
</protein>
<sequence length="327" mass="33237">MSRAYPYSYKMAPTYDDSPELAEGHDLPEAYVSHPPPEQVWSPQPSIAPTYVSQPPGTYGNNEGYTNTGAYSTTGTYSEAGKSAAAGAVGGVTGAAATDAGTDGAYTSPESIHPEKKTATTVGGISLVLLLSIIIGILAAAVIGLAAGTGVATNNYNNANSKLAALSSSLADAQATAPPDAACATGTGTAAAATPSSTSAIFNSLDNGCTDDPNGVNGTVYTSAFFGKPHFTMYCNKDTNNPALYSVFAKDFNGCMDACAAWNSYNTTTKGTCVAVSFIPSWSFAKNAQSGGAPGDCYLKSGTDSFALLKNPNIGTECHAALLLKSS</sequence>
<reference evidence="2 3" key="1">
    <citation type="journal article" date="2021" name="BMC Genomics">
        <title>Telomere-to-telomere genome assembly of asparaginase-producing Trichoderma simmonsii.</title>
        <authorList>
            <person name="Chung D."/>
            <person name="Kwon Y.M."/>
            <person name="Yang Y."/>
        </authorList>
    </citation>
    <scope>NUCLEOTIDE SEQUENCE [LARGE SCALE GENOMIC DNA]</scope>
    <source>
        <strain evidence="2 3">GH-Sj1</strain>
    </source>
</reference>
<keyword evidence="1" id="KW-1133">Transmembrane helix</keyword>
<accession>A0A8G0LHU2</accession>
<evidence type="ECO:0000313" key="2">
    <source>
        <dbReference type="EMBL" id="QYT02579.1"/>
    </source>
</evidence>
<dbReference type="AlphaFoldDB" id="A0A8G0LHU2"/>
<organism evidence="2 3">
    <name type="scientific">Trichoderma simmonsii</name>
    <dbReference type="NCBI Taxonomy" id="1491479"/>
    <lineage>
        <taxon>Eukaryota</taxon>
        <taxon>Fungi</taxon>
        <taxon>Dikarya</taxon>
        <taxon>Ascomycota</taxon>
        <taxon>Pezizomycotina</taxon>
        <taxon>Sordariomycetes</taxon>
        <taxon>Hypocreomycetidae</taxon>
        <taxon>Hypocreales</taxon>
        <taxon>Hypocreaceae</taxon>
        <taxon>Trichoderma</taxon>
    </lineage>
</organism>
<keyword evidence="1" id="KW-0812">Transmembrane</keyword>
<dbReference type="Proteomes" id="UP000826661">
    <property type="component" value="Chromosome V"/>
</dbReference>
<dbReference type="EMBL" id="CP075868">
    <property type="protein sequence ID" value="QYT02579.1"/>
    <property type="molecule type" value="Genomic_DNA"/>
</dbReference>
<keyword evidence="1" id="KW-0472">Membrane</keyword>
<feature type="transmembrane region" description="Helical" evidence="1">
    <location>
        <begin position="125"/>
        <end position="147"/>
    </location>
</feature>
<evidence type="ECO:0000313" key="3">
    <source>
        <dbReference type="Proteomes" id="UP000826661"/>
    </source>
</evidence>
<name>A0A8G0LHU2_9HYPO</name>
<proteinExistence type="predicted"/>
<keyword evidence="3" id="KW-1185">Reference proteome</keyword>
<evidence type="ECO:0000256" key="1">
    <source>
        <dbReference type="SAM" id="Phobius"/>
    </source>
</evidence>
<gene>
    <name evidence="2" type="ORF">H0G86_009575</name>
</gene>